<protein>
    <submittedName>
        <fullName evidence="3">Uncharacterized protein</fullName>
    </submittedName>
</protein>
<dbReference type="EMBL" id="CADCTR010000499">
    <property type="protein sequence ID" value="CAA9244668.1"/>
    <property type="molecule type" value="Genomic_DNA"/>
</dbReference>
<feature type="non-terminal residue" evidence="3">
    <location>
        <position position="71"/>
    </location>
</feature>
<reference evidence="3" key="1">
    <citation type="submission" date="2020-02" db="EMBL/GenBank/DDBJ databases">
        <authorList>
            <person name="Meier V. D."/>
        </authorList>
    </citation>
    <scope>NUCLEOTIDE SEQUENCE</scope>
    <source>
        <strain evidence="3">AVDCRST_MAG93</strain>
    </source>
</reference>
<accession>A0A6J4IAD0</accession>
<feature type="transmembrane region" description="Helical" evidence="2">
    <location>
        <begin position="14"/>
        <end position="37"/>
    </location>
</feature>
<keyword evidence="2" id="KW-0812">Transmembrane</keyword>
<keyword evidence="2" id="KW-0472">Membrane</keyword>
<evidence type="ECO:0000256" key="2">
    <source>
        <dbReference type="SAM" id="Phobius"/>
    </source>
</evidence>
<name>A0A6J4IAD0_9CHLR</name>
<dbReference type="AlphaFoldDB" id="A0A6J4IAD0"/>
<organism evidence="3">
    <name type="scientific">uncultured Chloroflexia bacterium</name>
    <dbReference type="NCBI Taxonomy" id="1672391"/>
    <lineage>
        <taxon>Bacteria</taxon>
        <taxon>Bacillati</taxon>
        <taxon>Chloroflexota</taxon>
        <taxon>Chloroflexia</taxon>
        <taxon>environmental samples</taxon>
    </lineage>
</organism>
<sequence>MAELQKDPMTRSDFLGFGVLGTIVGAILTIPPAAFVLGPIIDTDVRGQSDVPSGPDDWFEVGSITDLKEEP</sequence>
<gene>
    <name evidence="3" type="ORF">AVDCRST_MAG93-1476</name>
</gene>
<evidence type="ECO:0000256" key="1">
    <source>
        <dbReference type="SAM" id="MobiDB-lite"/>
    </source>
</evidence>
<proteinExistence type="predicted"/>
<keyword evidence="2" id="KW-1133">Transmembrane helix</keyword>
<feature type="region of interest" description="Disordered" evidence="1">
    <location>
        <begin position="51"/>
        <end position="71"/>
    </location>
</feature>
<evidence type="ECO:0000313" key="3">
    <source>
        <dbReference type="EMBL" id="CAA9244668.1"/>
    </source>
</evidence>